<dbReference type="PANTHER" id="PTHR39573:SF1">
    <property type="entry name" value="STRESS RESPONSE KINASE A"/>
    <property type="match status" value="1"/>
</dbReference>
<evidence type="ECO:0000259" key="12">
    <source>
        <dbReference type="Pfam" id="PF01636"/>
    </source>
</evidence>
<comment type="catalytic activity">
    <reaction evidence="11">
        <text>L-threonyl-[protein] + ATP = O-phospho-L-threonyl-[protein] + ADP + H(+)</text>
        <dbReference type="Rhea" id="RHEA:46608"/>
        <dbReference type="Rhea" id="RHEA-COMP:11060"/>
        <dbReference type="Rhea" id="RHEA-COMP:11605"/>
        <dbReference type="ChEBI" id="CHEBI:15378"/>
        <dbReference type="ChEBI" id="CHEBI:30013"/>
        <dbReference type="ChEBI" id="CHEBI:30616"/>
        <dbReference type="ChEBI" id="CHEBI:61977"/>
        <dbReference type="ChEBI" id="CHEBI:456216"/>
        <dbReference type="EC" id="2.7.11.1"/>
    </reaction>
</comment>
<dbReference type="InterPro" id="IPR032882">
    <property type="entry name" value="SrkA/RdoA"/>
</dbReference>
<evidence type="ECO:0000256" key="11">
    <source>
        <dbReference type="HAMAP-Rule" id="MF_01497"/>
    </source>
</evidence>
<dbReference type="GO" id="GO:0000287">
    <property type="term" value="F:magnesium ion binding"/>
    <property type="evidence" value="ECO:0007669"/>
    <property type="project" value="UniProtKB-UniRule"/>
</dbReference>
<dbReference type="KEGG" id="pspi:PS2015_2151"/>
<comment type="function">
    <text evidence="11">A protein kinase that phosphorylates Ser and Thr residues. Probably acts to suppress the effects of stress linked to accumulation of reactive oxygen species. Probably involved in the extracytoplasmic stress response.</text>
</comment>
<comment type="similarity">
    <text evidence="11">Belongs to the SrkA/RdoA protein kinase family.</text>
</comment>
<dbReference type="EC" id="2.7.11.1" evidence="11"/>
<comment type="catalytic activity">
    <reaction evidence="11">
        <text>L-seryl-[protein] + ATP = O-phospho-L-seryl-[protein] + ADP + H(+)</text>
        <dbReference type="Rhea" id="RHEA:17989"/>
        <dbReference type="Rhea" id="RHEA-COMP:9863"/>
        <dbReference type="Rhea" id="RHEA-COMP:11604"/>
        <dbReference type="ChEBI" id="CHEBI:15378"/>
        <dbReference type="ChEBI" id="CHEBI:29999"/>
        <dbReference type="ChEBI" id="CHEBI:30616"/>
        <dbReference type="ChEBI" id="CHEBI:83421"/>
        <dbReference type="ChEBI" id="CHEBI:456216"/>
        <dbReference type="EC" id="2.7.11.1"/>
    </reaction>
</comment>
<feature type="domain" description="Aminoglycoside phosphotransferase" evidence="12">
    <location>
        <begin position="39"/>
        <end position="270"/>
    </location>
</feature>
<evidence type="ECO:0000256" key="3">
    <source>
        <dbReference type="ARBA" id="ARBA00022553"/>
    </source>
</evidence>
<dbReference type="NCBIfam" id="NF008738">
    <property type="entry name" value="PRK11768.1"/>
    <property type="match status" value="1"/>
</dbReference>
<reference evidence="13 14" key="1">
    <citation type="submission" date="2015-11" db="EMBL/GenBank/DDBJ databases">
        <authorList>
            <person name="Zhang Y."/>
            <person name="Guo Z."/>
        </authorList>
    </citation>
    <scope>NUCLEOTIDE SEQUENCE [LARGE SCALE GENOMIC DNA]</scope>
    <source>
        <strain evidence="13 14">KCTC 32221</strain>
    </source>
</reference>
<evidence type="ECO:0000313" key="13">
    <source>
        <dbReference type="EMBL" id="ALO46788.1"/>
    </source>
</evidence>
<protein>
    <recommendedName>
        <fullName evidence="11">Stress response kinase A</fullName>
        <ecNumber evidence="11">2.7.11.1</ecNumber>
    </recommendedName>
    <alternativeName>
        <fullName evidence="11">Serine/threonine-protein kinase SrkA</fullName>
    </alternativeName>
</protein>
<feature type="binding site" evidence="11">
    <location>
        <position position="228"/>
    </location>
    <ligand>
        <name>Mg(2+)</name>
        <dbReference type="ChEBI" id="CHEBI:18420"/>
    </ligand>
</feature>
<dbReference type="AlphaFoldDB" id="A0A0S2KFH2"/>
<feature type="active site" evidence="11">
    <location>
        <position position="228"/>
    </location>
</feature>
<dbReference type="GO" id="GO:0005524">
    <property type="term" value="F:ATP binding"/>
    <property type="evidence" value="ECO:0007669"/>
    <property type="project" value="UniProtKB-UniRule"/>
</dbReference>
<evidence type="ECO:0000256" key="4">
    <source>
        <dbReference type="ARBA" id="ARBA00022679"/>
    </source>
</evidence>
<evidence type="ECO:0000313" key="14">
    <source>
        <dbReference type="Proteomes" id="UP000065641"/>
    </source>
</evidence>
<keyword evidence="3 11" id="KW-0597">Phosphoprotein</keyword>
<comment type="subcellular location">
    <subcellularLocation>
        <location evidence="11">Cytoplasm</location>
    </subcellularLocation>
</comment>
<dbReference type="Gene3D" id="1.10.510.10">
    <property type="entry name" value="Transferase(Phosphotransferase) domain 1"/>
    <property type="match status" value="1"/>
</dbReference>
<evidence type="ECO:0000256" key="2">
    <source>
        <dbReference type="ARBA" id="ARBA00022527"/>
    </source>
</evidence>
<feature type="site" description="ATP" evidence="11">
    <location>
        <position position="39"/>
    </location>
</feature>
<feature type="active site" description="Proton acceptor" evidence="11">
    <location>
        <position position="211"/>
    </location>
</feature>
<proteinExistence type="inferred from homology"/>
<evidence type="ECO:0000256" key="9">
    <source>
        <dbReference type="ARBA" id="ARBA00022842"/>
    </source>
</evidence>
<dbReference type="PATRIC" id="fig|1249552.3.peg.2164"/>
<dbReference type="Gene3D" id="3.30.200.70">
    <property type="match status" value="1"/>
</dbReference>
<keyword evidence="5 11" id="KW-0479">Metal-binding</keyword>
<keyword evidence="8 11" id="KW-0067">ATP-binding</keyword>
<keyword evidence="9 11" id="KW-0460">Magnesium</keyword>
<keyword evidence="7 11" id="KW-0418">Kinase</keyword>
<feature type="binding site" evidence="11">
    <location>
        <position position="216"/>
    </location>
    <ligand>
        <name>Mg(2+)</name>
        <dbReference type="ChEBI" id="CHEBI:18420"/>
    </ligand>
</feature>
<organism evidence="13 14">
    <name type="scientific">Pseudohongiella spirulinae</name>
    <dbReference type="NCBI Taxonomy" id="1249552"/>
    <lineage>
        <taxon>Bacteria</taxon>
        <taxon>Pseudomonadati</taxon>
        <taxon>Pseudomonadota</taxon>
        <taxon>Gammaproteobacteria</taxon>
        <taxon>Pseudomonadales</taxon>
        <taxon>Pseudohongiellaceae</taxon>
        <taxon>Pseudohongiella</taxon>
    </lineage>
</organism>
<keyword evidence="14" id="KW-1185">Reference proteome</keyword>
<dbReference type="GO" id="GO:0004674">
    <property type="term" value="F:protein serine/threonine kinase activity"/>
    <property type="evidence" value="ECO:0007669"/>
    <property type="project" value="UniProtKB-UniRule"/>
</dbReference>
<sequence length="337" mass="38689">MMTPATQAHPYAVLGPDQVLDAIEALGLETSARVFALNSYENRVYQIGMASGEFLVAKFYRPGRWSDDQILEEHAFSAELADLDIPVVPPMTINGRTLHHVDCQGQRFALALFPRLAGRAPELDNPDNLLVMGRFLGRVHLVGAQSAFRFRPALSIERYAIDSREFLLSHKFLPASLIPAYETLSKDLIARMQHIFERASDALHTIRLHGDCHPGNVLWREDRPFFVDFDDALSGPAVQDLWMMLSGERDQQQAQLLEIIEGYEEFAEFDARQLALIESLRTLRMMHYSAWLARRWSDPAFPMSFPWFNTERYWSEHILELREQMAALDEPTLRLYP</sequence>
<dbReference type="SUPFAM" id="SSF56112">
    <property type="entry name" value="Protein kinase-like (PK-like)"/>
    <property type="match status" value="1"/>
</dbReference>
<evidence type="ECO:0000256" key="6">
    <source>
        <dbReference type="ARBA" id="ARBA00022741"/>
    </source>
</evidence>
<dbReference type="Proteomes" id="UP000065641">
    <property type="component" value="Chromosome"/>
</dbReference>
<dbReference type="PANTHER" id="PTHR39573">
    <property type="entry name" value="STRESS RESPONSE KINASE A"/>
    <property type="match status" value="1"/>
</dbReference>
<dbReference type="GO" id="GO:0106310">
    <property type="term" value="F:protein serine kinase activity"/>
    <property type="evidence" value="ECO:0007669"/>
    <property type="project" value="RHEA"/>
</dbReference>
<keyword evidence="1 11" id="KW-0963">Cytoplasm</keyword>
<dbReference type="STRING" id="1249552.PS2015_2151"/>
<keyword evidence="10 11" id="KW-0346">Stress response</keyword>
<comment type="cofactor">
    <cofactor evidence="11">
        <name>Mg(2+)</name>
        <dbReference type="ChEBI" id="CHEBI:18420"/>
    </cofactor>
</comment>
<dbReference type="EMBL" id="CP013189">
    <property type="protein sequence ID" value="ALO46788.1"/>
    <property type="molecule type" value="Genomic_DNA"/>
</dbReference>
<evidence type="ECO:0000256" key="7">
    <source>
        <dbReference type="ARBA" id="ARBA00022777"/>
    </source>
</evidence>
<evidence type="ECO:0000256" key="8">
    <source>
        <dbReference type="ARBA" id="ARBA00022840"/>
    </source>
</evidence>
<comment type="subunit">
    <text evidence="11">Monomer.</text>
</comment>
<evidence type="ECO:0000256" key="5">
    <source>
        <dbReference type="ARBA" id="ARBA00022723"/>
    </source>
</evidence>
<keyword evidence="4 11" id="KW-0808">Transferase</keyword>
<keyword evidence="2 11" id="KW-0723">Serine/threonine-protein kinase</keyword>
<dbReference type="GO" id="GO:0005737">
    <property type="term" value="C:cytoplasm"/>
    <property type="evidence" value="ECO:0007669"/>
    <property type="project" value="UniProtKB-SubCell"/>
</dbReference>
<dbReference type="InterPro" id="IPR002575">
    <property type="entry name" value="Aminoglycoside_PTrfase"/>
</dbReference>
<evidence type="ECO:0000256" key="10">
    <source>
        <dbReference type="ARBA" id="ARBA00023016"/>
    </source>
</evidence>
<dbReference type="InterPro" id="IPR011009">
    <property type="entry name" value="Kinase-like_dom_sf"/>
</dbReference>
<accession>A0A0S2KFH2</accession>
<name>A0A0S2KFH2_9GAMM</name>
<evidence type="ECO:0000256" key="1">
    <source>
        <dbReference type="ARBA" id="ARBA00022490"/>
    </source>
</evidence>
<dbReference type="HAMAP" id="MF_01497">
    <property type="entry name" value="SrkA_kinase"/>
    <property type="match status" value="1"/>
</dbReference>
<dbReference type="Gene3D" id="1.20.1270.170">
    <property type="match status" value="1"/>
</dbReference>
<keyword evidence="6 11" id="KW-0547">Nucleotide-binding</keyword>
<gene>
    <name evidence="11" type="primary">srkA</name>
    <name evidence="13" type="ORF">PS2015_2151</name>
</gene>
<dbReference type="Pfam" id="PF01636">
    <property type="entry name" value="APH"/>
    <property type="match status" value="1"/>
</dbReference>